<dbReference type="GO" id="GO:0009251">
    <property type="term" value="P:glucan catabolic process"/>
    <property type="evidence" value="ECO:0007669"/>
    <property type="project" value="TreeGrafter"/>
</dbReference>
<evidence type="ECO:0000256" key="2">
    <source>
        <dbReference type="ARBA" id="ARBA00005336"/>
    </source>
</evidence>
<comment type="similarity">
    <text evidence="2">Belongs to the glycosyl hydrolase 3 family.</text>
</comment>
<keyword evidence="4" id="KW-0732">Signal</keyword>
<feature type="domain" description="Glycoside hydrolase family 3 C-terminal" evidence="7">
    <location>
        <begin position="50"/>
        <end position="119"/>
    </location>
</feature>
<dbReference type="GO" id="GO:0008422">
    <property type="term" value="F:beta-glucosidase activity"/>
    <property type="evidence" value="ECO:0007669"/>
    <property type="project" value="UniProtKB-EC"/>
</dbReference>
<dbReference type="PANTHER" id="PTHR30620">
    <property type="entry name" value="PERIPLASMIC BETA-GLUCOSIDASE-RELATED"/>
    <property type="match status" value="1"/>
</dbReference>
<evidence type="ECO:0000256" key="6">
    <source>
        <dbReference type="ARBA" id="ARBA00023295"/>
    </source>
</evidence>
<dbReference type="PANTHER" id="PTHR30620:SF16">
    <property type="entry name" value="LYSOSOMAL BETA GLUCOSIDASE"/>
    <property type="match status" value="1"/>
</dbReference>
<dbReference type="EMBL" id="KF125719">
    <property type="protein sequence ID" value="AIA93051.1"/>
    <property type="molecule type" value="Genomic_DNA"/>
</dbReference>
<organism evidence="8">
    <name type="scientific">uncultured Listeria sp</name>
    <dbReference type="NCBI Taxonomy" id="592375"/>
    <lineage>
        <taxon>Bacteria</taxon>
        <taxon>Bacillati</taxon>
        <taxon>Bacillota</taxon>
        <taxon>Bacilli</taxon>
        <taxon>Bacillales</taxon>
        <taxon>Listeriaceae</taxon>
        <taxon>Listeria</taxon>
        <taxon>environmental samples</taxon>
    </lineage>
</organism>
<evidence type="ECO:0000256" key="4">
    <source>
        <dbReference type="ARBA" id="ARBA00022729"/>
    </source>
</evidence>
<dbReference type="InterPro" id="IPR051915">
    <property type="entry name" value="Cellulose_Degrad_GH3"/>
</dbReference>
<dbReference type="InterPro" id="IPR002772">
    <property type="entry name" value="Glyco_hydro_3_C"/>
</dbReference>
<evidence type="ECO:0000256" key="1">
    <source>
        <dbReference type="ARBA" id="ARBA00000448"/>
    </source>
</evidence>
<keyword evidence="6" id="KW-0326">Glycosidase</keyword>
<accession>A0A060CJT8</accession>
<name>A0A060CJT8_9LIST</name>
<protein>
    <recommendedName>
        <fullName evidence="3">beta-glucosidase</fullName>
        <ecNumber evidence="3">3.2.1.21</ecNumber>
    </recommendedName>
</protein>
<sequence>MKLLNGFLNFKESLGLFTDPFRGLAQRAEKQNLTTKNLQLAQQAAVESAVLLKNKNDLLPLAKDCKIGLVGNYANNPDLLGSWSWQGKTAETPTIKSALQAKFTRVSSVQNQQLQTADLQLLKTTGCKLVSLSWLISSAKR</sequence>
<evidence type="ECO:0000256" key="3">
    <source>
        <dbReference type="ARBA" id="ARBA00012744"/>
    </source>
</evidence>
<comment type="catalytic activity">
    <reaction evidence="1">
        <text>Hydrolysis of terminal, non-reducing beta-D-glucosyl residues with release of beta-D-glucose.</text>
        <dbReference type="EC" id="3.2.1.21"/>
    </reaction>
</comment>
<dbReference type="InterPro" id="IPR036881">
    <property type="entry name" value="Glyco_hydro_3_C_sf"/>
</dbReference>
<keyword evidence="5" id="KW-0378">Hydrolase</keyword>
<dbReference type="EC" id="3.2.1.21" evidence="3"/>
<dbReference type="Pfam" id="PF01915">
    <property type="entry name" value="Glyco_hydro_3_C"/>
    <property type="match status" value="1"/>
</dbReference>
<dbReference type="AlphaFoldDB" id="A0A060CJT8"/>
<evidence type="ECO:0000259" key="7">
    <source>
        <dbReference type="Pfam" id="PF01915"/>
    </source>
</evidence>
<evidence type="ECO:0000313" key="8">
    <source>
        <dbReference type="EMBL" id="AIA93051.1"/>
    </source>
</evidence>
<dbReference type="Gene3D" id="3.40.50.1700">
    <property type="entry name" value="Glycoside hydrolase family 3 C-terminal domain"/>
    <property type="match status" value="1"/>
</dbReference>
<evidence type="ECO:0000256" key="5">
    <source>
        <dbReference type="ARBA" id="ARBA00022801"/>
    </source>
</evidence>
<reference evidence="8" key="1">
    <citation type="journal article" date="2013" name="Environ. Microbiol.">
        <title>Seasonally variable intestinal metagenomes of the red palm weevil (Rhynchophorus ferrugineus).</title>
        <authorList>
            <person name="Jia S."/>
            <person name="Zhang X."/>
            <person name="Zhang G."/>
            <person name="Yin A."/>
            <person name="Zhang S."/>
            <person name="Li F."/>
            <person name="Wang L."/>
            <person name="Zhao D."/>
            <person name="Yun Q."/>
            <person name="Tala"/>
            <person name="Wang J."/>
            <person name="Sun G."/>
            <person name="Baabdullah M."/>
            <person name="Yu X."/>
            <person name="Hu S."/>
            <person name="Al-Mssallem I.S."/>
            <person name="Yu J."/>
        </authorList>
    </citation>
    <scope>NUCLEOTIDE SEQUENCE</scope>
</reference>
<proteinExistence type="inferred from homology"/>